<comment type="function">
    <text evidence="11">Subunit e, of the mitochondrial membrane ATP synthase complex (F(1)F(0) ATP synthase or Complex V) that produces ATP from ADP in the presence of a proton gradient across the membrane which is generated by electron transport complexes of the respiratory chain. ATP synthase complex consist of a soluble F(1) head domain - the catalytic core - and a membrane F(1) domain - the membrane proton channel. These two domains are linked by a central stalk rotating inside the F(1) region and a stationary peripheral stalk. During catalysis, ATP synthesis in the catalytic domain of F(1) is coupled via a rotary mechanism of the central stalk subunits to proton translocation. In vivo, can only synthesize ATP although its ATP hydrolase activity can be activated artificially in vitro. Part of the complex F(0) domain.</text>
</comment>
<evidence type="ECO:0000256" key="8">
    <source>
        <dbReference type="ARBA" id="ARBA00023128"/>
    </source>
</evidence>
<evidence type="ECO:0000313" key="13">
    <source>
        <dbReference type="Proteomes" id="UP000000314"/>
    </source>
</evidence>
<gene>
    <name evidence="12" type="ordered locus">PAS_chr4_0892</name>
</gene>
<keyword evidence="3 11" id="KW-0813">Transport</keyword>
<dbReference type="GO" id="GO:0015986">
    <property type="term" value="P:proton motive force-driven ATP synthesis"/>
    <property type="evidence" value="ECO:0007669"/>
    <property type="project" value="InterPro"/>
</dbReference>
<dbReference type="FunCoup" id="C4R987">
    <property type="interactions" value="103"/>
</dbReference>
<evidence type="ECO:0000256" key="3">
    <source>
        <dbReference type="ARBA" id="ARBA00022448"/>
    </source>
</evidence>
<keyword evidence="13" id="KW-1185">Reference proteome</keyword>
<protein>
    <recommendedName>
        <fullName evidence="11">ATP synthase F(0) complex subunit e, mitochondrial</fullName>
    </recommendedName>
</protein>
<keyword evidence="10 11" id="KW-0066">ATP synthesis</keyword>
<dbReference type="STRING" id="644223.C4R987"/>
<evidence type="ECO:0000256" key="7">
    <source>
        <dbReference type="ARBA" id="ARBA00023065"/>
    </source>
</evidence>
<evidence type="ECO:0000256" key="2">
    <source>
        <dbReference type="ARBA" id="ARBA00007333"/>
    </source>
</evidence>
<name>C4R987_KOMPG</name>
<keyword evidence="7 11" id="KW-0406">Ion transport</keyword>
<dbReference type="HOGENOM" id="CLU_159435_2_0_1"/>
<evidence type="ECO:0000256" key="6">
    <source>
        <dbReference type="ARBA" id="ARBA00022792"/>
    </source>
</evidence>
<evidence type="ECO:0000256" key="9">
    <source>
        <dbReference type="ARBA" id="ARBA00023136"/>
    </source>
</evidence>
<dbReference type="AlphaFoldDB" id="C4R987"/>
<organism evidence="12 13">
    <name type="scientific">Komagataella phaffii (strain GS115 / ATCC 20864)</name>
    <name type="common">Yeast</name>
    <name type="synonym">Pichia pastoris</name>
    <dbReference type="NCBI Taxonomy" id="644223"/>
    <lineage>
        <taxon>Eukaryota</taxon>
        <taxon>Fungi</taxon>
        <taxon>Dikarya</taxon>
        <taxon>Ascomycota</taxon>
        <taxon>Saccharomycotina</taxon>
        <taxon>Pichiomycetes</taxon>
        <taxon>Pichiales</taxon>
        <taxon>Pichiaceae</taxon>
        <taxon>Komagataella</taxon>
    </lineage>
</organism>
<dbReference type="OrthoDB" id="2125027at2759"/>
<dbReference type="Proteomes" id="UP000000314">
    <property type="component" value="Chromosome 4"/>
</dbReference>
<reference evidence="12 13" key="1">
    <citation type="journal article" date="2009" name="Nat. Biotechnol.">
        <title>Genome sequence of the recombinant protein production host Pichia pastoris.</title>
        <authorList>
            <person name="De Schutter K."/>
            <person name="Lin Y.C."/>
            <person name="Tiels P."/>
            <person name="Van Hecke A."/>
            <person name="Glinka S."/>
            <person name="Weber-Lehmann J."/>
            <person name="Rouze P."/>
            <person name="Van de Peer Y."/>
            <person name="Callewaert N."/>
        </authorList>
    </citation>
    <scope>NUCLEOTIDE SEQUENCE [LARGE SCALE GENOMIC DNA]</scope>
    <source>
        <strain evidence="13">GS115 / ATCC 20864</strain>
    </source>
</reference>
<keyword evidence="8 11" id="KW-0496">Mitochondrion</keyword>
<dbReference type="EMBL" id="FN392322">
    <property type="protein sequence ID" value="CAY72162.1"/>
    <property type="molecule type" value="Genomic_DNA"/>
</dbReference>
<evidence type="ECO:0000256" key="10">
    <source>
        <dbReference type="ARBA" id="ARBA00023310"/>
    </source>
</evidence>
<evidence type="ECO:0000256" key="4">
    <source>
        <dbReference type="ARBA" id="ARBA00022547"/>
    </source>
</evidence>
<comment type="subcellular location">
    <subcellularLocation>
        <location evidence="1 11">Mitochondrion inner membrane</location>
    </subcellularLocation>
</comment>
<evidence type="ECO:0000256" key="1">
    <source>
        <dbReference type="ARBA" id="ARBA00004273"/>
    </source>
</evidence>
<comment type="similarity">
    <text evidence="2 11">Belongs to the ATPase e subunit family.</text>
</comment>
<keyword evidence="4 11" id="KW-0138">CF(0)</keyword>
<evidence type="ECO:0000313" key="12">
    <source>
        <dbReference type="EMBL" id="CAY72162.1"/>
    </source>
</evidence>
<dbReference type="GeneID" id="8201296"/>
<keyword evidence="6 11" id="KW-0999">Mitochondrion inner membrane</keyword>
<dbReference type="Pfam" id="PF05680">
    <property type="entry name" value="ATP-synt_E"/>
    <property type="match status" value="1"/>
</dbReference>
<dbReference type="RefSeq" id="XP_002494341.1">
    <property type="nucleotide sequence ID" value="XM_002494296.1"/>
</dbReference>
<dbReference type="InParanoid" id="C4R987"/>
<proteinExistence type="inferred from homology"/>
<dbReference type="GO" id="GO:0005743">
    <property type="term" value="C:mitochondrial inner membrane"/>
    <property type="evidence" value="ECO:0007669"/>
    <property type="project" value="UniProtKB-SubCell"/>
</dbReference>
<comment type="subunit">
    <text evidence="11">F-type ATPases have 2 components, CF(1) - the catalytic core - and CF(0) - the membrane proton channel. CF(1) and CF(0) have multiple subunits.</text>
</comment>
<keyword evidence="9" id="KW-0472">Membrane</keyword>
<dbReference type="KEGG" id="ppa:PAS_chr4_0892"/>
<keyword evidence="5 11" id="KW-0375">Hydrogen ion transport</keyword>
<dbReference type="InterPro" id="IPR008386">
    <property type="entry name" value="ATP_synth_F0_esu_mt"/>
</dbReference>
<accession>C4R987</accession>
<dbReference type="GO" id="GO:0045259">
    <property type="term" value="C:proton-transporting ATP synthase complex"/>
    <property type="evidence" value="ECO:0007669"/>
    <property type="project" value="UniProtKB-UniRule"/>
</dbReference>
<evidence type="ECO:0000256" key="11">
    <source>
        <dbReference type="RuleBase" id="RU367005"/>
    </source>
</evidence>
<sequence>MSTSLNVFRWSALATGIVYGAYHTQQLKVAGKINQDQFNFARRQNLIKEAKLEYSKLNPSQEDSKNDLAKINLDDDKLDFANVLLRAVESLNDN</sequence>
<dbReference type="GO" id="GO:0015078">
    <property type="term" value="F:proton transmembrane transporter activity"/>
    <property type="evidence" value="ECO:0007669"/>
    <property type="project" value="InterPro"/>
</dbReference>
<evidence type="ECO:0000256" key="5">
    <source>
        <dbReference type="ARBA" id="ARBA00022781"/>
    </source>
</evidence>